<keyword evidence="8" id="KW-1185">Reference proteome</keyword>
<dbReference type="InterPro" id="IPR013325">
    <property type="entry name" value="RNA_pol_sigma_r2"/>
</dbReference>
<reference evidence="7 8" key="1">
    <citation type="submission" date="2023-11" db="EMBL/GenBank/DDBJ databases">
        <title>Bacillus jintuensis, isolated from a mudflat on the Beibu Gulf coast.</title>
        <authorList>
            <person name="Li M."/>
        </authorList>
    </citation>
    <scope>NUCLEOTIDE SEQUENCE [LARGE SCALE GENOMIC DNA]</scope>
    <source>
        <strain evidence="7 8">31A1R</strain>
    </source>
</reference>
<evidence type="ECO:0000256" key="4">
    <source>
        <dbReference type="ARBA" id="ARBA00023163"/>
    </source>
</evidence>
<evidence type="ECO:0000313" key="7">
    <source>
        <dbReference type="EMBL" id="MDZ5472182.1"/>
    </source>
</evidence>
<feature type="domain" description="RNA polymerase sigma factor 70 region 4 type 2" evidence="6">
    <location>
        <begin position="110"/>
        <end position="162"/>
    </location>
</feature>
<dbReference type="NCBIfam" id="TIGR02937">
    <property type="entry name" value="sigma70-ECF"/>
    <property type="match status" value="1"/>
</dbReference>
<sequence length="173" mass="20502">MEEAKLVKLARKGDHESFGQLMMLLKDQAYRIAYCYLHNEHDSMDAVCNAMEKAFTKLNQLREPKYFKTWFLKIVINESNQILRSRQQVVELDVKQFENLPSKATPEKNEDLEELLNSVEPTERSMIYMKYYLGYSLEEISRVTDTPLSTVKTKIYRNLKQLREKLVQREALQ</sequence>
<dbReference type="SUPFAM" id="SSF88946">
    <property type="entry name" value="Sigma2 domain of RNA polymerase sigma factors"/>
    <property type="match status" value="1"/>
</dbReference>
<gene>
    <name evidence="7" type="ORF">SM124_10520</name>
</gene>
<dbReference type="InterPro" id="IPR039425">
    <property type="entry name" value="RNA_pol_sigma-70-like"/>
</dbReference>
<dbReference type="Pfam" id="PF04542">
    <property type="entry name" value="Sigma70_r2"/>
    <property type="match status" value="1"/>
</dbReference>
<dbReference type="InterPro" id="IPR007627">
    <property type="entry name" value="RNA_pol_sigma70_r2"/>
</dbReference>
<dbReference type="InterPro" id="IPR014284">
    <property type="entry name" value="RNA_pol_sigma-70_dom"/>
</dbReference>
<dbReference type="Pfam" id="PF08281">
    <property type="entry name" value="Sigma70_r4_2"/>
    <property type="match status" value="1"/>
</dbReference>
<comment type="similarity">
    <text evidence="1">Belongs to the sigma-70 factor family. ECF subfamily.</text>
</comment>
<dbReference type="EMBL" id="JAXOFX010000005">
    <property type="protein sequence ID" value="MDZ5472182.1"/>
    <property type="molecule type" value="Genomic_DNA"/>
</dbReference>
<dbReference type="InterPro" id="IPR013324">
    <property type="entry name" value="RNA_pol_sigma_r3/r4-like"/>
</dbReference>
<comment type="caution">
    <text evidence="7">The sequence shown here is derived from an EMBL/GenBank/DDBJ whole genome shotgun (WGS) entry which is preliminary data.</text>
</comment>
<dbReference type="InterPro" id="IPR013249">
    <property type="entry name" value="RNA_pol_sigma70_r4_t2"/>
</dbReference>
<evidence type="ECO:0000256" key="3">
    <source>
        <dbReference type="ARBA" id="ARBA00023082"/>
    </source>
</evidence>
<keyword evidence="4" id="KW-0804">Transcription</keyword>
<protein>
    <submittedName>
        <fullName evidence="7">Sigma-70 family RNA polymerase sigma factor</fullName>
    </submittedName>
</protein>
<keyword evidence="3" id="KW-0731">Sigma factor</keyword>
<evidence type="ECO:0000256" key="1">
    <source>
        <dbReference type="ARBA" id="ARBA00010641"/>
    </source>
</evidence>
<dbReference type="CDD" id="cd06171">
    <property type="entry name" value="Sigma70_r4"/>
    <property type="match status" value="1"/>
</dbReference>
<dbReference type="PANTHER" id="PTHR43133">
    <property type="entry name" value="RNA POLYMERASE ECF-TYPE SIGMA FACTO"/>
    <property type="match status" value="1"/>
</dbReference>
<evidence type="ECO:0000259" key="6">
    <source>
        <dbReference type="Pfam" id="PF08281"/>
    </source>
</evidence>
<evidence type="ECO:0000313" key="8">
    <source>
        <dbReference type="Proteomes" id="UP001290455"/>
    </source>
</evidence>
<organism evidence="7 8">
    <name type="scientific">Robertmurraya mangrovi</name>
    <dbReference type="NCBI Taxonomy" id="3098077"/>
    <lineage>
        <taxon>Bacteria</taxon>
        <taxon>Bacillati</taxon>
        <taxon>Bacillota</taxon>
        <taxon>Bacilli</taxon>
        <taxon>Bacillales</taxon>
        <taxon>Bacillaceae</taxon>
        <taxon>Robertmurraya</taxon>
    </lineage>
</organism>
<evidence type="ECO:0000256" key="2">
    <source>
        <dbReference type="ARBA" id="ARBA00023015"/>
    </source>
</evidence>
<dbReference type="Gene3D" id="1.10.1740.10">
    <property type="match status" value="1"/>
</dbReference>
<keyword evidence="2" id="KW-0805">Transcription regulation</keyword>
<feature type="domain" description="RNA polymerase sigma-70 region 2" evidence="5">
    <location>
        <begin position="25"/>
        <end position="87"/>
    </location>
</feature>
<dbReference type="Gene3D" id="1.10.10.10">
    <property type="entry name" value="Winged helix-like DNA-binding domain superfamily/Winged helix DNA-binding domain"/>
    <property type="match status" value="1"/>
</dbReference>
<name>A0ABU5IYJ5_9BACI</name>
<dbReference type="RefSeq" id="WP_322446480.1">
    <property type="nucleotide sequence ID" value="NZ_JAXOFX010000005.1"/>
</dbReference>
<dbReference type="PANTHER" id="PTHR43133:SF51">
    <property type="entry name" value="RNA POLYMERASE SIGMA FACTOR"/>
    <property type="match status" value="1"/>
</dbReference>
<dbReference type="InterPro" id="IPR036388">
    <property type="entry name" value="WH-like_DNA-bd_sf"/>
</dbReference>
<proteinExistence type="inferred from homology"/>
<evidence type="ECO:0000259" key="5">
    <source>
        <dbReference type="Pfam" id="PF04542"/>
    </source>
</evidence>
<dbReference type="Proteomes" id="UP001290455">
    <property type="component" value="Unassembled WGS sequence"/>
</dbReference>
<accession>A0ABU5IYJ5</accession>
<dbReference type="SUPFAM" id="SSF88659">
    <property type="entry name" value="Sigma3 and sigma4 domains of RNA polymerase sigma factors"/>
    <property type="match status" value="1"/>
</dbReference>